<dbReference type="Proteomes" id="UP000265520">
    <property type="component" value="Unassembled WGS sequence"/>
</dbReference>
<reference evidence="1 2" key="1">
    <citation type="journal article" date="2018" name="Front. Plant Sci.">
        <title>Red Clover (Trifolium pratense) and Zigzag Clover (T. medium) - A Picture of Genomic Similarities and Differences.</title>
        <authorList>
            <person name="Dluhosova J."/>
            <person name="Istvanek J."/>
            <person name="Nedelnik J."/>
            <person name="Repkova J."/>
        </authorList>
    </citation>
    <scope>NUCLEOTIDE SEQUENCE [LARGE SCALE GENOMIC DNA]</scope>
    <source>
        <strain evidence="2">cv. 10/8</strain>
        <tissue evidence="1">Leaf</tissue>
    </source>
</reference>
<keyword evidence="2" id="KW-1185">Reference proteome</keyword>
<proteinExistence type="predicted"/>
<feature type="non-terminal residue" evidence="1">
    <location>
        <position position="1"/>
    </location>
</feature>
<comment type="caution">
    <text evidence="1">The sequence shown here is derived from an EMBL/GenBank/DDBJ whole genome shotgun (WGS) entry which is preliminary data.</text>
</comment>
<evidence type="ECO:0000313" key="2">
    <source>
        <dbReference type="Proteomes" id="UP000265520"/>
    </source>
</evidence>
<sequence length="24" mass="2416">IRLVILVVSTAACTGVPCVKSTGK</sequence>
<dbReference type="EMBL" id="LXQA010220119">
    <property type="protein sequence ID" value="MCI35095.1"/>
    <property type="molecule type" value="Genomic_DNA"/>
</dbReference>
<name>A0A392RHN1_9FABA</name>
<dbReference type="AlphaFoldDB" id="A0A392RHN1"/>
<organism evidence="1 2">
    <name type="scientific">Trifolium medium</name>
    <dbReference type="NCBI Taxonomy" id="97028"/>
    <lineage>
        <taxon>Eukaryota</taxon>
        <taxon>Viridiplantae</taxon>
        <taxon>Streptophyta</taxon>
        <taxon>Embryophyta</taxon>
        <taxon>Tracheophyta</taxon>
        <taxon>Spermatophyta</taxon>
        <taxon>Magnoliopsida</taxon>
        <taxon>eudicotyledons</taxon>
        <taxon>Gunneridae</taxon>
        <taxon>Pentapetalae</taxon>
        <taxon>rosids</taxon>
        <taxon>fabids</taxon>
        <taxon>Fabales</taxon>
        <taxon>Fabaceae</taxon>
        <taxon>Papilionoideae</taxon>
        <taxon>50 kb inversion clade</taxon>
        <taxon>NPAAA clade</taxon>
        <taxon>Hologalegina</taxon>
        <taxon>IRL clade</taxon>
        <taxon>Trifolieae</taxon>
        <taxon>Trifolium</taxon>
    </lineage>
</organism>
<protein>
    <submittedName>
        <fullName evidence="1">Uncharacterized protein</fullName>
    </submittedName>
</protein>
<accession>A0A392RHN1</accession>
<evidence type="ECO:0000313" key="1">
    <source>
        <dbReference type="EMBL" id="MCI35095.1"/>
    </source>
</evidence>